<dbReference type="EMBL" id="VSRR010006168">
    <property type="protein sequence ID" value="MPC44186.1"/>
    <property type="molecule type" value="Genomic_DNA"/>
</dbReference>
<protein>
    <recommendedName>
        <fullName evidence="5">Secreted protein</fullName>
    </recommendedName>
</protein>
<evidence type="ECO:0008006" key="5">
    <source>
        <dbReference type="Google" id="ProtNLM"/>
    </source>
</evidence>
<name>A0A5B7FFQ2_PORTR</name>
<comment type="caution">
    <text evidence="3">The sequence shown here is derived from an EMBL/GenBank/DDBJ whole genome shotgun (WGS) entry which is preliminary data.</text>
</comment>
<evidence type="ECO:0000256" key="1">
    <source>
        <dbReference type="SAM" id="MobiDB-lite"/>
    </source>
</evidence>
<sequence length="67" mass="7371">MNPTLLLFSLASPLTLPSRLPIVVLVSGTPPPSTLPPHSLPSTARQQSPQHVFPKTCYLKHPMLFDR</sequence>
<reference evidence="3 4" key="1">
    <citation type="submission" date="2019-05" db="EMBL/GenBank/DDBJ databases">
        <title>Another draft genome of Portunus trituberculatus and its Hox gene families provides insights of decapod evolution.</title>
        <authorList>
            <person name="Jeong J.-H."/>
            <person name="Song I."/>
            <person name="Kim S."/>
            <person name="Choi T."/>
            <person name="Kim D."/>
            <person name="Ryu S."/>
            <person name="Kim W."/>
        </authorList>
    </citation>
    <scope>NUCLEOTIDE SEQUENCE [LARGE SCALE GENOMIC DNA]</scope>
    <source>
        <tissue evidence="3">Muscle</tissue>
    </source>
</reference>
<feature type="region of interest" description="Disordered" evidence="1">
    <location>
        <begin position="32"/>
        <end position="51"/>
    </location>
</feature>
<proteinExistence type="predicted"/>
<evidence type="ECO:0000313" key="3">
    <source>
        <dbReference type="EMBL" id="MPC44186.1"/>
    </source>
</evidence>
<dbReference type="AlphaFoldDB" id="A0A5B7FFQ2"/>
<keyword evidence="4" id="KW-1185">Reference proteome</keyword>
<feature type="signal peptide" evidence="2">
    <location>
        <begin position="1"/>
        <end position="17"/>
    </location>
</feature>
<gene>
    <name evidence="3" type="ORF">E2C01_037851</name>
</gene>
<organism evidence="3 4">
    <name type="scientific">Portunus trituberculatus</name>
    <name type="common">Swimming crab</name>
    <name type="synonym">Neptunus trituberculatus</name>
    <dbReference type="NCBI Taxonomy" id="210409"/>
    <lineage>
        <taxon>Eukaryota</taxon>
        <taxon>Metazoa</taxon>
        <taxon>Ecdysozoa</taxon>
        <taxon>Arthropoda</taxon>
        <taxon>Crustacea</taxon>
        <taxon>Multicrustacea</taxon>
        <taxon>Malacostraca</taxon>
        <taxon>Eumalacostraca</taxon>
        <taxon>Eucarida</taxon>
        <taxon>Decapoda</taxon>
        <taxon>Pleocyemata</taxon>
        <taxon>Brachyura</taxon>
        <taxon>Eubrachyura</taxon>
        <taxon>Portunoidea</taxon>
        <taxon>Portunidae</taxon>
        <taxon>Portuninae</taxon>
        <taxon>Portunus</taxon>
    </lineage>
</organism>
<dbReference type="Proteomes" id="UP000324222">
    <property type="component" value="Unassembled WGS sequence"/>
</dbReference>
<feature type="chain" id="PRO_5022913165" description="Secreted protein" evidence="2">
    <location>
        <begin position="18"/>
        <end position="67"/>
    </location>
</feature>
<evidence type="ECO:0000313" key="4">
    <source>
        <dbReference type="Proteomes" id="UP000324222"/>
    </source>
</evidence>
<keyword evidence="2" id="KW-0732">Signal</keyword>
<accession>A0A5B7FFQ2</accession>
<evidence type="ECO:0000256" key="2">
    <source>
        <dbReference type="SAM" id="SignalP"/>
    </source>
</evidence>